<protein>
    <recommendedName>
        <fullName evidence="3">DNA-binding protein</fullName>
    </recommendedName>
</protein>
<dbReference type="RefSeq" id="WP_127067667.1">
    <property type="nucleotide sequence ID" value="NZ_JACEGA010000001.1"/>
</dbReference>
<accession>A0A839JWM4</accession>
<evidence type="ECO:0008006" key="3">
    <source>
        <dbReference type="Google" id="ProtNLM"/>
    </source>
</evidence>
<evidence type="ECO:0000313" key="1">
    <source>
        <dbReference type="EMBL" id="MBB2181786.1"/>
    </source>
</evidence>
<keyword evidence="2" id="KW-1185">Reference proteome</keyword>
<dbReference type="AlphaFoldDB" id="A0A839JWM4"/>
<reference evidence="1 2" key="1">
    <citation type="submission" date="2020-07" db="EMBL/GenBank/DDBJ databases">
        <title>Characterization and genome sequencing of isolate MD1, a novel member within the family Lachnospiraceae.</title>
        <authorList>
            <person name="Rettenmaier R."/>
            <person name="Di Bello L."/>
            <person name="Zinser C."/>
            <person name="Scheitz K."/>
            <person name="Liebl W."/>
            <person name="Zverlov V."/>
        </authorList>
    </citation>
    <scope>NUCLEOTIDE SEQUENCE [LARGE SCALE GENOMIC DNA]</scope>
    <source>
        <strain evidence="1 2">MD1</strain>
    </source>
</reference>
<comment type="caution">
    <text evidence="1">The sequence shown here is derived from an EMBL/GenBank/DDBJ whole genome shotgun (WGS) entry which is preliminary data.</text>
</comment>
<gene>
    <name evidence="1" type="ORF">H0486_02690</name>
</gene>
<organism evidence="1 2">
    <name type="scientific">Variimorphobacter saccharofermentans</name>
    <dbReference type="NCBI Taxonomy" id="2755051"/>
    <lineage>
        <taxon>Bacteria</taxon>
        <taxon>Bacillati</taxon>
        <taxon>Bacillota</taxon>
        <taxon>Clostridia</taxon>
        <taxon>Lachnospirales</taxon>
        <taxon>Lachnospiraceae</taxon>
        <taxon>Variimorphobacter</taxon>
    </lineage>
</organism>
<proteinExistence type="predicted"/>
<sequence length="73" mass="8333">MSKARTEVAQLENMVGTGKKKFVRYAEGAQLYSLGLHTFQEIAKEANAVYRVKRCILVNTEKVDEYLENFCEA</sequence>
<dbReference type="Proteomes" id="UP000574276">
    <property type="component" value="Unassembled WGS sequence"/>
</dbReference>
<evidence type="ECO:0000313" key="2">
    <source>
        <dbReference type="Proteomes" id="UP000574276"/>
    </source>
</evidence>
<dbReference type="InterPro" id="IPR045591">
    <property type="entry name" value="DUF6462"/>
</dbReference>
<name>A0A839JWM4_9FIRM</name>
<dbReference type="Pfam" id="PF20063">
    <property type="entry name" value="DUF6462"/>
    <property type="match status" value="1"/>
</dbReference>
<dbReference type="EMBL" id="JACEGA010000001">
    <property type="protein sequence ID" value="MBB2181786.1"/>
    <property type="molecule type" value="Genomic_DNA"/>
</dbReference>